<dbReference type="InterPro" id="IPR016024">
    <property type="entry name" value="ARM-type_fold"/>
</dbReference>
<reference evidence="1" key="1">
    <citation type="submission" date="2015-07" db="EMBL/GenBank/DDBJ databases">
        <title>Adaptation to a free-living lifestyle via gene acquisitions in the diplomonad Trepomonas sp. PC1.</title>
        <authorList>
            <person name="Xu F."/>
            <person name="Jerlstrom-Hultqvist J."/>
            <person name="Kolisko M."/>
            <person name="Simpson A.G.B."/>
            <person name="Roger A.J."/>
            <person name="Svard S.G."/>
            <person name="Andersson J.O."/>
        </authorList>
    </citation>
    <scope>NUCLEOTIDE SEQUENCE</scope>
    <source>
        <strain evidence="1">PC1</strain>
    </source>
</reference>
<dbReference type="InterPro" id="IPR011989">
    <property type="entry name" value="ARM-like"/>
</dbReference>
<feature type="non-terminal residue" evidence="1">
    <location>
        <position position="1"/>
    </location>
</feature>
<protein>
    <recommendedName>
        <fullName evidence="2">TOG domain-containing protein</fullName>
    </recommendedName>
</protein>
<sequence>YSQNQKPREVLFRSTVNLDDISDEGIDVHRSPIIAPMQLQNSQTTSKSQPLRRRFFSTGANKQTRPAIPQQNDINKLVFAGIDTDEIDEPIRQYKTPLINTSQSMVVNTKQDYGRIEGIVQSQQSQVQTPLYNPLHNQIVQSAALSGQRKLVRRSGKPNPLGTVKQNQVHQMIEKQVETRKLPPMQKVQFKDVEIDDDEINTAISAQQIQQQIMQKASNLRSELDQQMPKPAQSKKMERQFDYNKSQSKVNFQQIQEIAAEQLQIQQQKIIQQSRQQKVEQKLSNLEKLTMKKYNNEALQAVFTNLGPGLDWAVRDKALKEIAQIAQTQPDLLTDLTQLFNIIPKLLIDLRSALVSQTLETLQIVYNQYSNTNLLSTFQPQLIALLKKAGSPAIADFMAQSADVALLAGFSNLFSAANFNIQFGQLIQNLQLEMKSNTPPGIKFRLIYFLSDILLISYPEQLSSMSYDVQSRYSLQWSENGLISLNGPTQDGNQQQALGKLQSLSKSLTQFMLLVIEKFQQDAHPEVRRAVRRLYFILNKMHICINNKKLDDIIQREGVADTWWGRGV</sequence>
<accession>A0A146KIL5</accession>
<gene>
    <name evidence="1" type="ORF">TPC1_11260</name>
</gene>
<name>A0A146KIL5_9EUKA</name>
<dbReference type="EMBL" id="GDID01000942">
    <property type="protein sequence ID" value="JAP95664.1"/>
    <property type="molecule type" value="Transcribed_RNA"/>
</dbReference>
<dbReference type="SUPFAM" id="SSF48371">
    <property type="entry name" value="ARM repeat"/>
    <property type="match status" value="1"/>
</dbReference>
<proteinExistence type="predicted"/>
<evidence type="ECO:0000313" key="1">
    <source>
        <dbReference type="EMBL" id="JAP95664.1"/>
    </source>
</evidence>
<dbReference type="Gene3D" id="1.25.10.10">
    <property type="entry name" value="Leucine-rich Repeat Variant"/>
    <property type="match status" value="1"/>
</dbReference>
<evidence type="ECO:0008006" key="2">
    <source>
        <dbReference type="Google" id="ProtNLM"/>
    </source>
</evidence>
<dbReference type="AlphaFoldDB" id="A0A146KIL5"/>
<organism evidence="1">
    <name type="scientific">Trepomonas sp. PC1</name>
    <dbReference type="NCBI Taxonomy" id="1076344"/>
    <lineage>
        <taxon>Eukaryota</taxon>
        <taxon>Metamonada</taxon>
        <taxon>Diplomonadida</taxon>
        <taxon>Hexamitidae</taxon>
        <taxon>Hexamitinae</taxon>
        <taxon>Trepomonas</taxon>
    </lineage>
</organism>